<evidence type="ECO:0000313" key="3">
    <source>
        <dbReference type="WBParaSite" id="Csp11.Scaffold628.g6967.t2"/>
    </source>
</evidence>
<feature type="domain" description="Alpha-2-macroglobulin bait region" evidence="1">
    <location>
        <begin position="1"/>
        <end position="75"/>
    </location>
</feature>
<keyword evidence="2" id="KW-1185">Reference proteome</keyword>
<evidence type="ECO:0000259" key="1">
    <source>
        <dbReference type="Pfam" id="PF07703"/>
    </source>
</evidence>
<dbReference type="Gene3D" id="6.20.50.160">
    <property type="match status" value="1"/>
</dbReference>
<dbReference type="PANTHER" id="PTHR11412">
    <property type="entry name" value="MACROGLOBULIN / COMPLEMENT"/>
    <property type="match status" value="1"/>
</dbReference>
<dbReference type="STRING" id="1561998.A0A1I7TL20"/>
<evidence type="ECO:0000313" key="2">
    <source>
        <dbReference type="Proteomes" id="UP000095282"/>
    </source>
</evidence>
<protein>
    <submittedName>
        <fullName evidence="3">A2M_N_2 domain-containing protein</fullName>
    </submittedName>
</protein>
<dbReference type="Proteomes" id="UP000095282">
    <property type="component" value="Unplaced"/>
</dbReference>
<dbReference type="PANTHER" id="PTHR11412:SF175">
    <property type="entry name" value="TEP (THIOLESTER CONTAINING PROTEIN)"/>
    <property type="match status" value="1"/>
</dbReference>
<dbReference type="AlphaFoldDB" id="A0A1I7TL20"/>
<dbReference type="WBParaSite" id="Csp11.Scaffold628.g6967.t2">
    <property type="protein sequence ID" value="Csp11.Scaffold628.g6967.t2"/>
    <property type="gene ID" value="Csp11.Scaffold628.g6967"/>
</dbReference>
<dbReference type="InterPro" id="IPR050473">
    <property type="entry name" value="A2M/Complement_sys"/>
</dbReference>
<dbReference type="Pfam" id="PF07703">
    <property type="entry name" value="A2M_BRD"/>
    <property type="match status" value="1"/>
</dbReference>
<dbReference type="InterPro" id="IPR011625">
    <property type="entry name" value="A2M_N_BRD"/>
</dbReference>
<organism evidence="2 3">
    <name type="scientific">Caenorhabditis tropicalis</name>
    <dbReference type="NCBI Taxonomy" id="1561998"/>
    <lineage>
        <taxon>Eukaryota</taxon>
        <taxon>Metazoa</taxon>
        <taxon>Ecdysozoa</taxon>
        <taxon>Nematoda</taxon>
        <taxon>Chromadorea</taxon>
        <taxon>Rhabditida</taxon>
        <taxon>Rhabditina</taxon>
        <taxon>Rhabditomorpha</taxon>
        <taxon>Rhabditoidea</taxon>
        <taxon>Rhabditidae</taxon>
        <taxon>Peloderinae</taxon>
        <taxon>Caenorhabditis</taxon>
    </lineage>
</organism>
<accession>A0A1I7TL20</accession>
<sequence length="213" mass="23440">MAPKSRLIVYAIIENSQEVLVDALDFKVEGIFQNQVALSIDKQAVEPGQNVKFKVTSDKNSFVGLLVVDQSVLLLKTGNDITREKVEADLENYDSNNVGYGGGGRPWEAIDRKKRSIWRPWWGIGGSDAQSIFTNAGLVVLTDALLYQEPQPQMVRRLHTPGGLAVMMMDGNAPVMAEAAFAAPPMGGSTPPPPTVRKFFPHTWIWSDLNSTR</sequence>
<name>A0A1I7TL20_9PELO</name>
<proteinExistence type="predicted"/>
<reference evidence="3" key="1">
    <citation type="submission" date="2016-11" db="UniProtKB">
        <authorList>
            <consortium name="WormBaseParasite"/>
        </authorList>
    </citation>
    <scope>IDENTIFICATION</scope>
</reference>